<name>A0A401HBE4_AERPX</name>
<accession>A0A401HBE4</accession>
<reference evidence="1 2" key="1">
    <citation type="submission" date="2017-02" db="EMBL/GenBank/DDBJ databases">
        <title>isolation and characterization of a novel temperate virus Aeropyrum globular virus 1 infecting hyperthermophilic archaeon Aeropyrum.</title>
        <authorList>
            <person name="Yumiya M."/>
            <person name="Yoshida T."/>
            <person name="Sako Y."/>
        </authorList>
    </citation>
    <scope>NUCLEOTIDE SEQUENCE [LARGE SCALE GENOMIC DNA]</scope>
    <source>
        <strain evidence="1 2">YK1-12-2013</strain>
    </source>
</reference>
<dbReference type="AlphaFoldDB" id="A0A401HBE4"/>
<dbReference type="Proteomes" id="UP000291213">
    <property type="component" value="Unassembled WGS sequence"/>
</dbReference>
<dbReference type="OrthoDB" id="14667at2157"/>
<dbReference type="RefSeq" id="WP_131160693.1">
    <property type="nucleotide sequence ID" value="NZ_BDMD01000098.1"/>
</dbReference>
<organism evidence="1 2">
    <name type="scientific">Aeropyrum pernix</name>
    <dbReference type="NCBI Taxonomy" id="56636"/>
    <lineage>
        <taxon>Archaea</taxon>
        <taxon>Thermoproteota</taxon>
        <taxon>Thermoprotei</taxon>
        <taxon>Desulfurococcales</taxon>
        <taxon>Desulfurococcaceae</taxon>
        <taxon>Aeropyrum</taxon>
    </lineage>
</organism>
<comment type="caution">
    <text evidence="1">The sequence shown here is derived from an EMBL/GenBank/DDBJ whole genome shotgun (WGS) entry which is preliminary data.</text>
</comment>
<evidence type="ECO:0000313" key="1">
    <source>
        <dbReference type="EMBL" id="GBF09761.1"/>
    </source>
</evidence>
<gene>
    <name evidence="1" type="ORF">apy_14860</name>
</gene>
<sequence>MVGVKLERSVSSSGKHEELKIAYVVSRFGVRPLRIGPGAKPTKPTYARGSAYEMDVSLSEGEYLVTIRLNRNFLGMLKGEIRVIDWRGSEVLRLVLRKRKLRLSEGEPSLAWTALAALKAAGLDKLVRKSQVNILTGIEASS</sequence>
<evidence type="ECO:0000313" key="2">
    <source>
        <dbReference type="Proteomes" id="UP000291213"/>
    </source>
</evidence>
<protein>
    <submittedName>
        <fullName evidence="1">Uncharacterized protein</fullName>
    </submittedName>
</protein>
<proteinExistence type="predicted"/>
<dbReference type="EMBL" id="BDMD01000098">
    <property type="protein sequence ID" value="GBF09761.1"/>
    <property type="molecule type" value="Genomic_DNA"/>
</dbReference>